<dbReference type="InterPro" id="IPR016181">
    <property type="entry name" value="Acyl_CoA_acyltransferase"/>
</dbReference>
<comment type="similarity">
    <text evidence="3">Belongs to the acetyltransferase family. RimJ subfamily.</text>
</comment>
<dbReference type="EMBL" id="BMLY01000001">
    <property type="protein sequence ID" value="GGP24651.1"/>
    <property type="molecule type" value="Genomic_DNA"/>
</dbReference>
<evidence type="ECO:0000256" key="1">
    <source>
        <dbReference type="ARBA" id="ARBA00022679"/>
    </source>
</evidence>
<evidence type="ECO:0000256" key="3">
    <source>
        <dbReference type="ARBA" id="ARBA00038502"/>
    </source>
</evidence>
<keyword evidence="6" id="KW-1185">Reference proteome</keyword>
<name>A0ABQ2PHD1_9NEIS</name>
<proteinExistence type="inferred from homology"/>
<dbReference type="PROSITE" id="PS51186">
    <property type="entry name" value="GNAT"/>
    <property type="match status" value="1"/>
</dbReference>
<feature type="domain" description="N-acetyltransferase" evidence="4">
    <location>
        <begin position="11"/>
        <end position="177"/>
    </location>
</feature>
<dbReference type="Pfam" id="PF13302">
    <property type="entry name" value="Acetyltransf_3"/>
    <property type="match status" value="1"/>
</dbReference>
<dbReference type="InterPro" id="IPR051531">
    <property type="entry name" value="N-acetyltransferase"/>
</dbReference>
<dbReference type="SUPFAM" id="SSF55729">
    <property type="entry name" value="Acyl-CoA N-acyltransferases (Nat)"/>
    <property type="match status" value="1"/>
</dbReference>
<dbReference type="PANTHER" id="PTHR43792">
    <property type="entry name" value="GNAT FAMILY, PUTATIVE (AFU_ORTHOLOGUE AFUA_3G00765)-RELATED-RELATED"/>
    <property type="match status" value="1"/>
</dbReference>
<accession>A0ABQ2PHD1</accession>
<reference evidence="6" key="1">
    <citation type="journal article" date="2019" name="Int. J. Syst. Evol. Microbiol.">
        <title>The Global Catalogue of Microorganisms (GCM) 10K type strain sequencing project: providing services to taxonomists for standard genome sequencing and annotation.</title>
        <authorList>
            <consortium name="The Broad Institute Genomics Platform"/>
            <consortium name="The Broad Institute Genome Sequencing Center for Infectious Disease"/>
            <person name="Wu L."/>
            <person name="Ma J."/>
        </authorList>
    </citation>
    <scope>NUCLEOTIDE SEQUENCE [LARGE SCALE GENOMIC DNA]</scope>
    <source>
        <strain evidence="6">CGMCC 1.8860</strain>
    </source>
</reference>
<keyword evidence="2" id="KW-0012">Acyltransferase</keyword>
<dbReference type="RefSeq" id="WP_188688300.1">
    <property type="nucleotide sequence ID" value="NZ_BMLY01000001.1"/>
</dbReference>
<dbReference type="InterPro" id="IPR000182">
    <property type="entry name" value="GNAT_dom"/>
</dbReference>
<comment type="caution">
    <text evidence="5">The sequence shown here is derived from an EMBL/GenBank/DDBJ whole genome shotgun (WGS) entry which is preliminary data.</text>
</comment>
<protein>
    <submittedName>
        <fullName evidence="5">N-acetyltransferase YoaA</fullName>
    </submittedName>
</protein>
<evidence type="ECO:0000313" key="5">
    <source>
        <dbReference type="EMBL" id="GGP24651.1"/>
    </source>
</evidence>
<dbReference type="Gene3D" id="3.40.630.30">
    <property type="match status" value="1"/>
</dbReference>
<dbReference type="Proteomes" id="UP000621859">
    <property type="component" value="Unassembled WGS sequence"/>
</dbReference>
<keyword evidence="1" id="KW-0808">Transferase</keyword>
<gene>
    <name evidence="5" type="primary">yoaA</name>
    <name evidence="5" type="ORF">GCM10010971_04700</name>
</gene>
<evidence type="ECO:0000256" key="2">
    <source>
        <dbReference type="ARBA" id="ARBA00023315"/>
    </source>
</evidence>
<evidence type="ECO:0000313" key="6">
    <source>
        <dbReference type="Proteomes" id="UP000621859"/>
    </source>
</evidence>
<organism evidence="5 6">
    <name type="scientific">Silvimonas amylolytica</name>
    <dbReference type="NCBI Taxonomy" id="449663"/>
    <lineage>
        <taxon>Bacteria</taxon>
        <taxon>Pseudomonadati</taxon>
        <taxon>Pseudomonadota</taxon>
        <taxon>Betaproteobacteria</taxon>
        <taxon>Neisseriales</taxon>
        <taxon>Chitinibacteraceae</taxon>
        <taxon>Silvimonas</taxon>
    </lineage>
</organism>
<dbReference type="PANTHER" id="PTHR43792:SF8">
    <property type="entry name" value="[RIBOSOMAL PROTEIN US5]-ALANINE N-ACETYLTRANSFERASE"/>
    <property type="match status" value="1"/>
</dbReference>
<evidence type="ECO:0000259" key="4">
    <source>
        <dbReference type="PROSITE" id="PS51186"/>
    </source>
</evidence>
<sequence length="192" mass="21682">MEFPQLKTDRLLLRPFVASDAAELFAIHSDAQAMRWFGSNPAQCLDDAEKILQAFMTAPQQAVPGMRWAIVRQSDQRLLGSCGFFKWDRGWRNCQIGYELARDAWQQGYMREALAAMLGWLFANLGLNRIEARVHPHNASSLKVLDKLGFVIEGQQREAGYWNNQYHPLVLLSLLAAEFNPSAISTASVQQA</sequence>